<keyword evidence="11" id="KW-1185">Reference proteome</keyword>
<dbReference type="GO" id="GO:0008311">
    <property type="term" value="F:double-stranded DNA 3'-5' DNA exonuclease activity"/>
    <property type="evidence" value="ECO:0007669"/>
    <property type="project" value="InterPro"/>
</dbReference>
<dbReference type="NCBIfam" id="TIGR00633">
    <property type="entry name" value="xth"/>
    <property type="match status" value="1"/>
</dbReference>
<evidence type="ECO:0000256" key="1">
    <source>
        <dbReference type="ARBA" id="ARBA00001936"/>
    </source>
</evidence>
<feature type="binding site" evidence="7">
    <location>
        <position position="7"/>
    </location>
    <ligand>
        <name>Mg(2+)</name>
        <dbReference type="ChEBI" id="CHEBI:18420"/>
        <label>1</label>
    </ligand>
</feature>
<evidence type="ECO:0000313" key="11">
    <source>
        <dbReference type="Proteomes" id="UP000237925"/>
    </source>
</evidence>
<dbReference type="EMBL" id="CP027667">
    <property type="protein sequence ID" value="AVO48247.1"/>
    <property type="molecule type" value="Genomic_DNA"/>
</dbReference>
<dbReference type="InterPro" id="IPR020848">
    <property type="entry name" value="AP_endonuclease_F1_CS"/>
</dbReference>
<feature type="site" description="Important for catalytic activity" evidence="8">
    <location>
        <position position="221"/>
    </location>
</feature>
<accession>A0A2R3Q9D8</accession>
<evidence type="ECO:0000256" key="5">
    <source>
        <dbReference type="ARBA" id="ARBA00022842"/>
    </source>
</evidence>
<dbReference type="InterPro" id="IPR004808">
    <property type="entry name" value="AP_endonuc_1"/>
</dbReference>
<dbReference type="GO" id="GO:0006281">
    <property type="term" value="P:DNA repair"/>
    <property type="evidence" value="ECO:0007669"/>
    <property type="project" value="InterPro"/>
</dbReference>
<comment type="similarity">
    <text evidence="2">Belongs to the DNA repair enzymes AP/ExoA family.</text>
</comment>
<feature type="site" description="Transition state stabilizer" evidence="8">
    <location>
        <position position="152"/>
    </location>
</feature>
<feature type="binding site" evidence="7">
    <location>
        <position position="250"/>
    </location>
    <ligand>
        <name>Mg(2+)</name>
        <dbReference type="ChEBI" id="CHEBI:18420"/>
        <label>1</label>
    </ligand>
</feature>
<keyword evidence="3 7" id="KW-0479">Metal-binding</keyword>
<dbReference type="GO" id="GO:0004519">
    <property type="term" value="F:endonuclease activity"/>
    <property type="evidence" value="ECO:0007669"/>
    <property type="project" value="InterPro"/>
</dbReference>
<dbReference type="KEGG" id="mela:C6568_02485"/>
<reference evidence="10 11" key="1">
    <citation type="submission" date="2018-03" db="EMBL/GenBank/DDBJ databases">
        <title>Genome sequencing of Melaminivora sp.</title>
        <authorList>
            <person name="Kim S.-J."/>
            <person name="Heo J."/>
            <person name="Ahn J.-H."/>
            <person name="Kwon S.-W."/>
        </authorList>
    </citation>
    <scope>NUCLEOTIDE SEQUENCE [LARGE SCALE GENOMIC DNA]</scope>
    <source>
        <strain evidence="10 11">SC2-9</strain>
    </source>
</reference>
<keyword evidence="7" id="KW-0464">Manganese</keyword>
<dbReference type="InterPro" id="IPR005135">
    <property type="entry name" value="Endo/exonuclease/phosphatase"/>
</dbReference>
<dbReference type="SUPFAM" id="SSF56219">
    <property type="entry name" value="DNase I-like"/>
    <property type="match status" value="1"/>
</dbReference>
<feature type="binding site" evidence="7">
    <location>
        <position position="152"/>
    </location>
    <ligand>
        <name>Mg(2+)</name>
        <dbReference type="ChEBI" id="CHEBI:18420"/>
        <label>1</label>
    </ligand>
</feature>
<dbReference type="AlphaFoldDB" id="A0A2R3Q9D8"/>
<name>A0A2R3Q9D8_9BURK</name>
<feature type="domain" description="Endonuclease/exonuclease/phosphatase" evidence="9">
    <location>
        <begin position="4"/>
        <end position="251"/>
    </location>
</feature>
<evidence type="ECO:0000256" key="4">
    <source>
        <dbReference type="ARBA" id="ARBA00022801"/>
    </source>
</evidence>
<feature type="active site" description="Proton donor/acceptor" evidence="6">
    <location>
        <position position="150"/>
    </location>
</feature>
<comment type="cofactor">
    <cofactor evidence="7">
        <name>Mg(2+)</name>
        <dbReference type="ChEBI" id="CHEBI:18420"/>
    </cofactor>
    <cofactor evidence="7">
        <name>Mn(2+)</name>
        <dbReference type="ChEBI" id="CHEBI:29035"/>
    </cofactor>
    <text evidence="7">Probably binds two magnesium or manganese ions per subunit.</text>
</comment>
<evidence type="ECO:0000256" key="3">
    <source>
        <dbReference type="ARBA" id="ARBA00022723"/>
    </source>
</evidence>
<organism evidence="10 11">
    <name type="scientific">Melaminivora suipulveris</name>
    <dbReference type="NCBI Taxonomy" id="2109913"/>
    <lineage>
        <taxon>Bacteria</taxon>
        <taxon>Pseudomonadati</taxon>
        <taxon>Pseudomonadota</taxon>
        <taxon>Betaproteobacteria</taxon>
        <taxon>Burkholderiales</taxon>
        <taxon>Comamonadaceae</taxon>
        <taxon>Melaminivora</taxon>
    </lineage>
</organism>
<dbReference type="PROSITE" id="PS51435">
    <property type="entry name" value="AP_NUCLEASE_F1_4"/>
    <property type="match status" value="1"/>
</dbReference>
<keyword evidence="5 7" id="KW-0460">Magnesium</keyword>
<dbReference type="CDD" id="cd09086">
    <property type="entry name" value="ExoIII-like_AP-endo"/>
    <property type="match status" value="1"/>
</dbReference>
<evidence type="ECO:0000256" key="2">
    <source>
        <dbReference type="ARBA" id="ARBA00007092"/>
    </source>
</evidence>
<keyword evidence="4" id="KW-0378">Hydrolase</keyword>
<dbReference type="Gene3D" id="3.60.10.10">
    <property type="entry name" value="Endonuclease/exonuclease/phosphatase"/>
    <property type="match status" value="1"/>
</dbReference>
<proteinExistence type="inferred from homology"/>
<protein>
    <submittedName>
        <fullName evidence="10">Exodeoxyribonuclease III</fullName>
    </submittedName>
</protein>
<evidence type="ECO:0000313" key="10">
    <source>
        <dbReference type="EMBL" id="AVO48247.1"/>
    </source>
</evidence>
<dbReference type="PANTHER" id="PTHR43250:SF2">
    <property type="entry name" value="EXODEOXYRIBONUCLEASE III"/>
    <property type="match status" value="1"/>
</dbReference>
<comment type="cofactor">
    <cofactor evidence="1">
        <name>Mn(2+)</name>
        <dbReference type="ChEBI" id="CHEBI:29035"/>
    </cofactor>
</comment>
<feature type="binding site" evidence="7">
    <location>
        <position position="150"/>
    </location>
    <ligand>
        <name>Mg(2+)</name>
        <dbReference type="ChEBI" id="CHEBI:18420"/>
        <label>1</label>
    </ligand>
</feature>
<dbReference type="InterPro" id="IPR037493">
    <property type="entry name" value="ExoIII-like"/>
</dbReference>
<evidence type="ECO:0000259" key="9">
    <source>
        <dbReference type="Pfam" id="PF03372"/>
    </source>
</evidence>
<feature type="binding site" evidence="7">
    <location>
        <position position="35"/>
    </location>
    <ligand>
        <name>Mg(2+)</name>
        <dbReference type="ChEBI" id="CHEBI:18420"/>
        <label>1</label>
    </ligand>
</feature>
<dbReference type="InterPro" id="IPR036691">
    <property type="entry name" value="Endo/exonu/phosph_ase_sf"/>
</dbReference>
<feature type="site" description="Interaction with DNA substrate" evidence="8">
    <location>
        <position position="251"/>
    </location>
</feature>
<dbReference type="Proteomes" id="UP000237925">
    <property type="component" value="Chromosome"/>
</dbReference>
<dbReference type="NCBIfam" id="TIGR00195">
    <property type="entry name" value="exoDNase_III"/>
    <property type="match status" value="1"/>
</dbReference>
<dbReference type="PROSITE" id="PS00728">
    <property type="entry name" value="AP_NUCLEASE_F1_3"/>
    <property type="match status" value="1"/>
</dbReference>
<feature type="active site" description="Proton acceptor" evidence="6">
    <location>
        <position position="251"/>
    </location>
</feature>
<dbReference type="RefSeq" id="WP_106682727.1">
    <property type="nucleotide sequence ID" value="NZ_CP027667.1"/>
</dbReference>
<sequence length="260" mass="29379">MQIATWNVNSLSVRLPQVLEWLAANPEVVALGLQELKLVDEKFPHEEFNAQGFQAVSFGQKTYNGVAILSRLPMRDVVRNIPGHGDEQARVIAATLEAPGGPLRLVNAYFVNGQAPGSDKFDYKMQWLQALQDWLRAELREHPRLALVGDFNVAPEDRDSFDPVGLAGTIHHTEEERAHFRALLELGLTDTFRLFEQPDKTFSWWDYRMLGFQKNRGLRIDHILVSDALRGQVTACHIDRAPRKNKQPSDHTPVVATLAL</sequence>
<dbReference type="Pfam" id="PF03372">
    <property type="entry name" value="Exo_endo_phos"/>
    <property type="match status" value="1"/>
</dbReference>
<evidence type="ECO:0000256" key="7">
    <source>
        <dbReference type="PIRSR" id="PIRSR604808-2"/>
    </source>
</evidence>
<feature type="binding site" evidence="7">
    <location>
        <position position="251"/>
    </location>
    <ligand>
        <name>Mg(2+)</name>
        <dbReference type="ChEBI" id="CHEBI:18420"/>
        <label>1</label>
    </ligand>
</feature>
<dbReference type="GO" id="GO:0046872">
    <property type="term" value="F:metal ion binding"/>
    <property type="evidence" value="ECO:0007669"/>
    <property type="project" value="UniProtKB-KW"/>
</dbReference>
<feature type="active site" evidence="6">
    <location>
        <position position="109"/>
    </location>
</feature>
<dbReference type="GO" id="GO:0003677">
    <property type="term" value="F:DNA binding"/>
    <property type="evidence" value="ECO:0007669"/>
    <property type="project" value="InterPro"/>
</dbReference>
<evidence type="ECO:0000256" key="6">
    <source>
        <dbReference type="PIRSR" id="PIRSR604808-1"/>
    </source>
</evidence>
<dbReference type="PANTHER" id="PTHR43250">
    <property type="entry name" value="EXODEOXYRIBONUCLEASE III"/>
    <property type="match status" value="1"/>
</dbReference>
<dbReference type="OrthoDB" id="9803914at2"/>
<gene>
    <name evidence="10" type="primary">xth</name>
    <name evidence="10" type="ORF">C6568_02485</name>
</gene>
<evidence type="ECO:0000256" key="8">
    <source>
        <dbReference type="PIRSR" id="PIRSR604808-3"/>
    </source>
</evidence>